<reference evidence="3" key="2">
    <citation type="submission" date="2020-05" db="UniProtKB">
        <authorList>
            <consortium name="EnsemblMetazoa"/>
        </authorList>
    </citation>
    <scope>IDENTIFICATION</scope>
</reference>
<keyword evidence="1" id="KW-0732">Signal</keyword>
<sequence>MKVRKCIAAVVIVALVASAQAGLAYNSVYTVPQATVVQQNVVPKYVTAYSAPAVNYASYAVAPAVSYASHVSAPVSYVAPTSYAVQAAPVAYAAPTAYAQYVPQVYAPVQKEASYVAATRGAVHVAPLAGHAVNQKSLNVEAAPGTL</sequence>
<dbReference type="Proteomes" id="UP000030765">
    <property type="component" value="Unassembled WGS sequence"/>
</dbReference>
<feature type="chain" id="PRO_5001784230" evidence="1">
    <location>
        <begin position="22"/>
        <end position="147"/>
    </location>
</feature>
<evidence type="ECO:0000313" key="3">
    <source>
        <dbReference type="EnsemblMetazoa" id="ASIC012080-PA"/>
    </source>
</evidence>
<dbReference type="EMBL" id="KE525272">
    <property type="protein sequence ID" value="KFB44205.1"/>
    <property type="molecule type" value="Genomic_DNA"/>
</dbReference>
<dbReference type="STRING" id="74873.A0A084W1W1"/>
<reference evidence="2 4" key="1">
    <citation type="journal article" date="2014" name="BMC Genomics">
        <title>Genome sequence of Anopheles sinensis provides insight into genetics basis of mosquito competence for malaria parasites.</title>
        <authorList>
            <person name="Zhou D."/>
            <person name="Zhang D."/>
            <person name="Ding G."/>
            <person name="Shi L."/>
            <person name="Hou Q."/>
            <person name="Ye Y."/>
            <person name="Xu Y."/>
            <person name="Zhou H."/>
            <person name="Xiong C."/>
            <person name="Li S."/>
            <person name="Yu J."/>
            <person name="Hong S."/>
            <person name="Yu X."/>
            <person name="Zou P."/>
            <person name="Chen C."/>
            <person name="Chang X."/>
            <person name="Wang W."/>
            <person name="Lv Y."/>
            <person name="Sun Y."/>
            <person name="Ma L."/>
            <person name="Shen B."/>
            <person name="Zhu C."/>
        </authorList>
    </citation>
    <scope>NUCLEOTIDE SEQUENCE [LARGE SCALE GENOMIC DNA]</scope>
</reference>
<dbReference type="EMBL" id="ATLV01019468">
    <property type="status" value="NOT_ANNOTATED_CDS"/>
    <property type="molecule type" value="Genomic_DNA"/>
</dbReference>
<proteinExistence type="predicted"/>
<dbReference type="PANTHER" id="PTHR12336">
    <property type="entry name" value="ADULT CUTICLE PROTEIN 1-RELATED"/>
    <property type="match status" value="1"/>
</dbReference>
<protein>
    <submittedName>
        <fullName evidence="2">AGAP008460-PA-like protein</fullName>
    </submittedName>
</protein>
<dbReference type="OMA" id="AYAYGHT"/>
<evidence type="ECO:0000313" key="2">
    <source>
        <dbReference type="EMBL" id="KFB44205.1"/>
    </source>
</evidence>
<keyword evidence="4" id="KW-1185">Reference proteome</keyword>
<dbReference type="AlphaFoldDB" id="A0A084W1W1"/>
<dbReference type="VEuPathDB" id="VectorBase:ASIC012080"/>
<dbReference type="PANTHER" id="PTHR12336:SF0">
    <property type="entry name" value="ADULT CUTICLE PROTEIN 1-RELATED"/>
    <property type="match status" value="1"/>
</dbReference>
<dbReference type="Pfam" id="PF15955">
    <property type="entry name" value="Cuticle_4"/>
    <property type="match status" value="1"/>
</dbReference>
<gene>
    <name evidence="2" type="ORF">ZHAS_00012080</name>
</gene>
<name>A0A084W1W1_ANOSI</name>
<evidence type="ECO:0000256" key="1">
    <source>
        <dbReference type="SAM" id="SignalP"/>
    </source>
</evidence>
<dbReference type="EnsemblMetazoa" id="ASIC012080-RA">
    <property type="protein sequence ID" value="ASIC012080-PA"/>
    <property type="gene ID" value="ASIC012080"/>
</dbReference>
<dbReference type="InterPro" id="IPR031874">
    <property type="entry name" value="Cuticle_Acp1"/>
</dbReference>
<organism evidence="2">
    <name type="scientific">Anopheles sinensis</name>
    <name type="common">Mosquito</name>
    <dbReference type="NCBI Taxonomy" id="74873"/>
    <lineage>
        <taxon>Eukaryota</taxon>
        <taxon>Metazoa</taxon>
        <taxon>Ecdysozoa</taxon>
        <taxon>Arthropoda</taxon>
        <taxon>Hexapoda</taxon>
        <taxon>Insecta</taxon>
        <taxon>Pterygota</taxon>
        <taxon>Neoptera</taxon>
        <taxon>Endopterygota</taxon>
        <taxon>Diptera</taxon>
        <taxon>Nematocera</taxon>
        <taxon>Culicoidea</taxon>
        <taxon>Culicidae</taxon>
        <taxon>Anophelinae</taxon>
        <taxon>Anopheles</taxon>
    </lineage>
</organism>
<feature type="signal peptide" evidence="1">
    <location>
        <begin position="1"/>
        <end position="21"/>
    </location>
</feature>
<evidence type="ECO:0000313" key="4">
    <source>
        <dbReference type="Proteomes" id="UP000030765"/>
    </source>
</evidence>
<accession>A0A084W1W1</accession>
<dbReference type="OrthoDB" id="7744015at2759"/>